<reference evidence="9 10" key="1">
    <citation type="journal article" date="2014" name="PLoS Genet.">
        <title>The Genome of Spironucleus salmonicida Highlights a Fish Pathogen Adapted to Fluctuating Environments.</title>
        <authorList>
            <person name="Xu F."/>
            <person name="Jerlstrom-Hultqvist J."/>
            <person name="Einarsson E."/>
            <person name="Astvaldsson A."/>
            <person name="Svard S.G."/>
            <person name="Andersson J.O."/>
        </authorList>
    </citation>
    <scope>NUCLEOTIDE SEQUENCE</scope>
    <source>
        <strain evidence="10">ATCC 50377</strain>
    </source>
</reference>
<evidence type="ECO:0000313" key="11">
    <source>
        <dbReference type="EMBL" id="KAH0574076.1"/>
    </source>
</evidence>
<dbReference type="CDD" id="cd14137">
    <property type="entry name" value="STKc_GSK3"/>
    <property type="match status" value="1"/>
</dbReference>
<name>V6LF43_9EUKA</name>
<evidence type="ECO:0000256" key="3">
    <source>
        <dbReference type="ARBA" id="ARBA00022679"/>
    </source>
</evidence>
<dbReference type="SMART" id="SM00220">
    <property type="entry name" value="S_TKc"/>
    <property type="match status" value="1"/>
</dbReference>
<organism evidence="9">
    <name type="scientific">Spironucleus salmonicida</name>
    <dbReference type="NCBI Taxonomy" id="348837"/>
    <lineage>
        <taxon>Eukaryota</taxon>
        <taxon>Metamonada</taxon>
        <taxon>Diplomonadida</taxon>
        <taxon>Hexamitidae</taxon>
        <taxon>Hexamitinae</taxon>
        <taxon>Spironucleus</taxon>
    </lineage>
</organism>
<dbReference type="InterPro" id="IPR017441">
    <property type="entry name" value="Protein_kinase_ATP_BS"/>
</dbReference>
<dbReference type="Gene3D" id="1.10.510.10">
    <property type="entry name" value="Transferase(Phosphotransferase) domain 1"/>
    <property type="match status" value="1"/>
</dbReference>
<evidence type="ECO:0000313" key="12">
    <source>
        <dbReference type="Proteomes" id="UP000018208"/>
    </source>
</evidence>
<feature type="domain" description="Protein kinase" evidence="8">
    <location>
        <begin position="28"/>
        <end position="312"/>
    </location>
</feature>
<dbReference type="InterPro" id="IPR039192">
    <property type="entry name" value="STKc_GSK3"/>
</dbReference>
<keyword evidence="12" id="KW-1185">Reference proteome</keyword>
<keyword evidence="2" id="KW-0723">Serine/threonine-protein kinase</keyword>
<feature type="binding site" evidence="7">
    <location>
        <position position="57"/>
    </location>
    <ligand>
        <name>ATP</name>
        <dbReference type="ChEBI" id="CHEBI:30616"/>
    </ligand>
</feature>
<protein>
    <submittedName>
        <fullName evidence="9">Kinase, CMGC GSK</fullName>
    </submittedName>
</protein>
<evidence type="ECO:0000259" key="8">
    <source>
        <dbReference type="PROSITE" id="PS50011"/>
    </source>
</evidence>
<dbReference type="FunFam" id="1.10.510.10:FF:000624">
    <property type="entry name" value="Mitogen-activated protein kinase"/>
    <property type="match status" value="1"/>
</dbReference>
<evidence type="ECO:0000256" key="7">
    <source>
        <dbReference type="PROSITE-ProRule" id="PRU10141"/>
    </source>
</evidence>
<dbReference type="Pfam" id="PF00069">
    <property type="entry name" value="Pkinase"/>
    <property type="match status" value="1"/>
</dbReference>
<evidence type="ECO:0000256" key="2">
    <source>
        <dbReference type="ARBA" id="ARBA00022527"/>
    </source>
</evidence>
<dbReference type="PROSITE" id="PS00107">
    <property type="entry name" value="PROTEIN_KINASE_ATP"/>
    <property type="match status" value="1"/>
</dbReference>
<dbReference type="EMBL" id="KI546151">
    <property type="protein sequence ID" value="EST42893.1"/>
    <property type="molecule type" value="Genomic_DNA"/>
</dbReference>
<evidence type="ECO:0000313" key="10">
    <source>
        <dbReference type="EMBL" id="KAH0574071.1"/>
    </source>
</evidence>
<dbReference type="GO" id="GO:0007165">
    <property type="term" value="P:signal transduction"/>
    <property type="evidence" value="ECO:0007669"/>
    <property type="project" value="TreeGrafter"/>
</dbReference>
<evidence type="ECO:0000256" key="5">
    <source>
        <dbReference type="ARBA" id="ARBA00022777"/>
    </source>
</evidence>
<accession>V6LF43</accession>
<keyword evidence="4 7" id="KW-0547">Nucleotide-binding</keyword>
<evidence type="ECO:0000256" key="4">
    <source>
        <dbReference type="ARBA" id="ARBA00022741"/>
    </source>
</evidence>
<keyword evidence="3" id="KW-0808">Transferase</keyword>
<dbReference type="InterPro" id="IPR011009">
    <property type="entry name" value="Kinase-like_dom_sf"/>
</dbReference>
<dbReference type="PANTHER" id="PTHR24057">
    <property type="entry name" value="GLYCOGEN SYNTHASE KINASE-3 ALPHA"/>
    <property type="match status" value="1"/>
</dbReference>
<comment type="similarity">
    <text evidence="1">Belongs to the protein kinase superfamily. CMGC Ser/Thr protein kinase family. GSK-3 subfamily.</text>
</comment>
<proteinExistence type="inferred from homology"/>
<evidence type="ECO:0000256" key="6">
    <source>
        <dbReference type="ARBA" id="ARBA00022840"/>
    </source>
</evidence>
<dbReference type="GO" id="GO:0004674">
    <property type="term" value="F:protein serine/threonine kinase activity"/>
    <property type="evidence" value="ECO:0007669"/>
    <property type="project" value="UniProtKB-KW"/>
</dbReference>
<keyword evidence="5 9" id="KW-0418">Kinase</keyword>
<dbReference type="Gene3D" id="3.30.200.20">
    <property type="entry name" value="Phosphorylase Kinase, domain 1"/>
    <property type="match status" value="1"/>
</dbReference>
<reference evidence="10" key="2">
    <citation type="submission" date="2020-12" db="EMBL/GenBank/DDBJ databases">
        <title>New Spironucleus salmonicida genome in near-complete chromosomes.</title>
        <authorList>
            <person name="Xu F."/>
            <person name="Kurt Z."/>
            <person name="Jimenez-Gonzalez A."/>
            <person name="Astvaldsson A."/>
            <person name="Andersson J.O."/>
            <person name="Svard S.G."/>
        </authorList>
    </citation>
    <scope>NUCLEOTIDE SEQUENCE</scope>
    <source>
        <strain evidence="10">ATCC 50377</strain>
    </source>
</reference>
<dbReference type="Proteomes" id="UP000018208">
    <property type="component" value="Unassembled WGS sequence"/>
</dbReference>
<dbReference type="PROSITE" id="PS50011">
    <property type="entry name" value="PROTEIN_KINASE_DOM"/>
    <property type="match status" value="1"/>
</dbReference>
<dbReference type="EMBL" id="AUWU02000004">
    <property type="protein sequence ID" value="KAH0574071.1"/>
    <property type="molecule type" value="Genomic_DNA"/>
</dbReference>
<dbReference type="EMBL" id="AUWU02000004">
    <property type="protein sequence ID" value="KAH0574076.1"/>
    <property type="molecule type" value="Genomic_DNA"/>
</dbReference>
<dbReference type="GO" id="GO:0005524">
    <property type="term" value="F:ATP binding"/>
    <property type="evidence" value="ECO:0007669"/>
    <property type="project" value="UniProtKB-UniRule"/>
</dbReference>
<dbReference type="SUPFAM" id="SSF56112">
    <property type="entry name" value="Protein kinase-like (PK-like)"/>
    <property type="match status" value="1"/>
</dbReference>
<dbReference type="AlphaFoldDB" id="V6LF43"/>
<dbReference type="PANTHER" id="PTHR24057:SF0">
    <property type="entry name" value="PROTEIN KINASE SHAGGY-RELATED"/>
    <property type="match status" value="1"/>
</dbReference>
<sequence length="352" mass="40536">MAQPQFPELFQDQTVTIPSSDLGPELTFQTERSVGSGSFGVVFRARSQDGQHLAIKKVFQDRRYRNRELQVIQQLHPHEFIVKTVNYYFSTANSQQNGYYLNLIMQYYPENAYQVYRGFARNGKKLPLSDIKLYTYQFLRGLAWMHCFQVTNRDLKPQNTLIDRQSGRAVLCDLGSAKQLNPQEPNIAYICSRYYRAPELVFGSRFYSCVIDVWSFACVVAEMMIGRPLFPGQSPIDQLVEIIKVLGPPSLVDLKNMNPQLREYNFPTIQTTPLEQVLGTNDPVILDFFKNCLRYSPGLRFTCFQALQHEFFDEVRAKSTDDRLFQFNQTEVDQALTQVGVAGVNKLKNGRV</sequence>
<evidence type="ECO:0000313" key="9">
    <source>
        <dbReference type="EMBL" id="EST42893.1"/>
    </source>
</evidence>
<dbReference type="OrthoDB" id="272141at2759"/>
<dbReference type="InterPro" id="IPR000719">
    <property type="entry name" value="Prot_kinase_dom"/>
</dbReference>
<dbReference type="VEuPathDB" id="GiardiaDB:SS50377_24010"/>
<evidence type="ECO:0000256" key="1">
    <source>
        <dbReference type="ARBA" id="ARBA00005527"/>
    </source>
</evidence>
<dbReference type="GO" id="GO:0005634">
    <property type="term" value="C:nucleus"/>
    <property type="evidence" value="ECO:0007669"/>
    <property type="project" value="TreeGrafter"/>
</dbReference>
<dbReference type="InterPro" id="IPR050591">
    <property type="entry name" value="GSK-3"/>
</dbReference>
<dbReference type="GO" id="GO:0030154">
    <property type="term" value="P:cell differentiation"/>
    <property type="evidence" value="ECO:0007669"/>
    <property type="project" value="TreeGrafter"/>
</dbReference>
<dbReference type="VEuPathDB" id="GiardiaDB:SS50377_24017"/>
<dbReference type="GO" id="GO:0005737">
    <property type="term" value="C:cytoplasm"/>
    <property type="evidence" value="ECO:0007669"/>
    <property type="project" value="TreeGrafter"/>
</dbReference>
<keyword evidence="6 7" id="KW-0067">ATP-binding</keyword>
<gene>
    <name evidence="9" type="ORF">SS50377_17426</name>
    <name evidence="10" type="ORF">SS50377_24010</name>
    <name evidence="11" type="ORF">SS50377_24017</name>
</gene>